<reference evidence="1" key="1">
    <citation type="submission" date="2010-06" db="EMBL/GenBank/DDBJ databases">
        <authorList>
            <person name="Muzny D."/>
            <person name="Qin X."/>
            <person name="Buhay C."/>
            <person name="Dugan-Rocha S."/>
            <person name="Ding Y."/>
            <person name="Chen G."/>
            <person name="Hawes A."/>
            <person name="Holder M."/>
            <person name="Jhangiani S."/>
            <person name="Johnson A."/>
            <person name="Khan Z."/>
            <person name="Li Z."/>
            <person name="Liu W."/>
            <person name="Liu X."/>
            <person name="Perez L."/>
            <person name="Shen H."/>
            <person name="Wang Q."/>
            <person name="Watt J."/>
            <person name="Xi L."/>
            <person name="Xin Y."/>
            <person name="Zhou J."/>
            <person name="Deng J."/>
            <person name="Jiang H."/>
            <person name="Liu Y."/>
            <person name="Qu J."/>
            <person name="Song X.-Z."/>
            <person name="Zhang L."/>
            <person name="Villasana D."/>
            <person name="Johnson A."/>
            <person name="Liu J."/>
            <person name="Liyanage D."/>
            <person name="Lorensuhewa L."/>
            <person name="Robinson T."/>
            <person name="Song A."/>
            <person name="Song B.-B."/>
            <person name="Dinh H."/>
            <person name="Thornton R."/>
            <person name="Coyle M."/>
            <person name="Francisco L."/>
            <person name="Jackson L."/>
            <person name="Javaid M."/>
            <person name="Korchina V."/>
            <person name="Kovar C."/>
            <person name="Mata R."/>
            <person name="Mathew T."/>
            <person name="Ngo R."/>
            <person name="Nguyen L."/>
            <person name="Nguyen N."/>
            <person name="Okwuonu G."/>
            <person name="Ongeri F."/>
            <person name="Pham C."/>
            <person name="Simmons D."/>
            <person name="Wilczek-Boney K."/>
            <person name="Hale W."/>
            <person name="Jakkamsetti A."/>
            <person name="Pham P."/>
            <person name="Ruth R."/>
            <person name="San Lucas F."/>
            <person name="Warren J."/>
            <person name="Zhang J."/>
            <person name="Zhao Z."/>
            <person name="Zhou C."/>
            <person name="Zhu D."/>
            <person name="Lee S."/>
            <person name="Bess C."/>
            <person name="Blankenburg K."/>
            <person name="Forbes L."/>
            <person name="Fu Q."/>
            <person name="Gubbala S."/>
            <person name="Hirani K."/>
            <person name="Jayaseelan J.C."/>
            <person name="Lara F."/>
            <person name="Munidasa M."/>
            <person name="Palculict T."/>
            <person name="Patil S."/>
            <person name="Pu L.-L."/>
            <person name="Saada N."/>
            <person name="Tang L."/>
            <person name="Weissenberger G."/>
            <person name="Zhu Y."/>
            <person name="Hemphill L."/>
            <person name="Shang Y."/>
            <person name="Youmans B."/>
            <person name="Ayvaz T."/>
            <person name="Ross M."/>
            <person name="Santibanez J."/>
            <person name="Aqrawi P."/>
            <person name="Gross S."/>
            <person name="Joshi V."/>
            <person name="Fowler G."/>
            <person name="Nazareth L."/>
            <person name="Reid J."/>
            <person name="Worley K."/>
            <person name="Petrosino J."/>
            <person name="Highlander S."/>
            <person name="Gibbs R."/>
        </authorList>
    </citation>
    <scope>NUCLEOTIDE SEQUENCE [LARGE SCALE GENOMIC DNA]</scope>
    <source>
        <strain evidence="1">ATCC 33030</strain>
    </source>
</reference>
<gene>
    <name evidence="1" type="ORF">HMPREF0291_10071</name>
</gene>
<organism evidence="1 2">
    <name type="scientific">Corynebacterium genitalium ATCC 33030</name>
    <dbReference type="NCBI Taxonomy" id="585529"/>
    <lineage>
        <taxon>Bacteria</taxon>
        <taxon>Bacillati</taxon>
        <taxon>Actinomycetota</taxon>
        <taxon>Actinomycetes</taxon>
        <taxon>Mycobacteriales</taxon>
        <taxon>Corynebacteriaceae</taxon>
        <taxon>Corynebacterium</taxon>
    </lineage>
</organism>
<dbReference type="GO" id="GO:0047429">
    <property type="term" value="F:nucleoside triphosphate diphosphatase activity"/>
    <property type="evidence" value="ECO:0007669"/>
    <property type="project" value="InterPro"/>
</dbReference>
<dbReference type="eggNOG" id="COG1694">
    <property type="taxonomic scope" value="Bacteria"/>
</dbReference>
<evidence type="ECO:0008006" key="3">
    <source>
        <dbReference type="Google" id="ProtNLM"/>
    </source>
</evidence>
<protein>
    <recommendedName>
        <fullName evidence="3">MazG nucleotide pyrophosphohydrolase domain protein</fullName>
    </recommendedName>
</protein>
<dbReference type="AlphaFoldDB" id="D7WAD2"/>
<dbReference type="PIRSF" id="PIRSF029826">
    <property type="entry name" value="UCP029826_pph"/>
    <property type="match status" value="1"/>
</dbReference>
<dbReference type="STRING" id="585529.HMPREF0291_10071"/>
<dbReference type="PANTHER" id="PTHR46523">
    <property type="entry name" value="DCTP PYROPHOSPHATASE 1"/>
    <property type="match status" value="1"/>
</dbReference>
<dbReference type="Proteomes" id="UP000004208">
    <property type="component" value="Unassembled WGS sequence"/>
</dbReference>
<dbReference type="InterPro" id="IPR025984">
    <property type="entry name" value="DCTPP"/>
</dbReference>
<name>D7WAD2_9CORY</name>
<dbReference type="CDD" id="cd11537">
    <property type="entry name" value="NTP-PPase_RS21-C6_like"/>
    <property type="match status" value="1"/>
</dbReference>
<dbReference type="RefSeq" id="WP_005286179.1">
    <property type="nucleotide sequence ID" value="NZ_CM000961.1"/>
</dbReference>
<dbReference type="OrthoDB" id="9791898at2"/>
<comment type="caution">
    <text evidence="1">The sequence shown here is derived from an EMBL/GenBank/DDBJ whole genome shotgun (WGS) entry which is preliminary data.</text>
</comment>
<proteinExistence type="predicted"/>
<dbReference type="Gene3D" id="1.10.287.1080">
    <property type="entry name" value="MazG-like"/>
    <property type="match status" value="1"/>
</dbReference>
<accession>D7WAD2</accession>
<keyword evidence="2" id="KW-1185">Reference proteome</keyword>
<sequence>MENVEDRVLGQLRAFSEARNWSQFHTPAHLASGIAIETGELLECFQWGKEDLNEARLELADVLTYAYLLADKLGESPASLIAEKLEISEQKYPVEKSYGRSDKYDQLH</sequence>
<dbReference type="SUPFAM" id="SSF101386">
    <property type="entry name" value="all-alpha NTP pyrophosphatases"/>
    <property type="match status" value="1"/>
</dbReference>
<dbReference type="InterPro" id="IPR052555">
    <property type="entry name" value="dCTP_Pyrophosphatase"/>
</dbReference>
<dbReference type="EMBL" id="ACLJ02000001">
    <property type="protein sequence ID" value="EFK54813.1"/>
    <property type="molecule type" value="Genomic_DNA"/>
</dbReference>
<dbReference type="Pfam" id="PF12643">
    <property type="entry name" value="MazG-like"/>
    <property type="match status" value="1"/>
</dbReference>
<evidence type="ECO:0000313" key="1">
    <source>
        <dbReference type="EMBL" id="EFK54813.1"/>
    </source>
</evidence>
<dbReference type="GO" id="GO:0009143">
    <property type="term" value="P:nucleoside triphosphate catabolic process"/>
    <property type="evidence" value="ECO:0007669"/>
    <property type="project" value="InterPro"/>
</dbReference>
<dbReference type="HOGENOM" id="CLU_110454_2_1_11"/>
<evidence type="ECO:0000313" key="2">
    <source>
        <dbReference type="Proteomes" id="UP000004208"/>
    </source>
</evidence>
<dbReference type="PANTHER" id="PTHR46523:SF1">
    <property type="entry name" value="DCTP PYROPHOSPHATASE 1"/>
    <property type="match status" value="1"/>
</dbReference>